<dbReference type="InterPro" id="IPR004369">
    <property type="entry name" value="Prolyl-tRNA_editing_YbaK/EbsC"/>
</dbReference>
<accession>A0A5Q2QBA1</accession>
<dbReference type="NCBIfam" id="TIGR00011">
    <property type="entry name" value="YbaK_EbsC"/>
    <property type="match status" value="1"/>
</dbReference>
<dbReference type="GO" id="GO:0016829">
    <property type="term" value="F:lyase activity"/>
    <property type="evidence" value="ECO:0007669"/>
    <property type="project" value="UniProtKB-KW"/>
</dbReference>
<evidence type="ECO:0000259" key="5">
    <source>
        <dbReference type="Pfam" id="PF04073"/>
    </source>
</evidence>
<dbReference type="EMBL" id="CP045871">
    <property type="protein sequence ID" value="QGG80563.1"/>
    <property type="molecule type" value="Genomic_DNA"/>
</dbReference>
<evidence type="ECO:0000313" key="7">
    <source>
        <dbReference type="Proteomes" id="UP000388235"/>
    </source>
</evidence>
<dbReference type="Proteomes" id="UP000388235">
    <property type="component" value="Chromosome"/>
</dbReference>
<name>A0A5Q2QBA1_9GAMM</name>
<sequence length="153" mass="16249">MTPAIVELERARLEFRVHRFKGDPNQGYAVAAAEALGVSPRQVFKTLMVTNGRDHAVGIVPASGSLNLKHMAKSCGWKKAQMAAPADAERLTGYLVGGISPLGQKKRLARWLDTSAGDWPTVFISGGQRGLDIELAPQALLACGVKLASIADA</sequence>
<dbReference type="Pfam" id="PF04073">
    <property type="entry name" value="tRNA_edit"/>
    <property type="match status" value="1"/>
</dbReference>
<dbReference type="InterPro" id="IPR036754">
    <property type="entry name" value="YbaK/aa-tRNA-synt-asso_dom_sf"/>
</dbReference>
<dbReference type="AlphaFoldDB" id="A0A5Q2QBA1"/>
<gene>
    <name evidence="6" type="primary">ybaK</name>
    <name evidence="6" type="ORF">GH975_08255</name>
</gene>
<keyword evidence="7" id="KW-1185">Reference proteome</keyword>
<dbReference type="GO" id="GO:0006412">
    <property type="term" value="P:translation"/>
    <property type="evidence" value="ECO:0007669"/>
    <property type="project" value="UniProtKB-KW"/>
</dbReference>
<dbReference type="OrthoDB" id="9809296at2"/>
<dbReference type="InterPro" id="IPR007214">
    <property type="entry name" value="YbaK/aa-tRNA-synth-assoc-dom"/>
</dbReference>
<protein>
    <recommendedName>
        <fullName evidence="4">Cys-tRNA(Pro)/Cys-tRNA(Cys) deacylase</fullName>
        <ecNumber evidence="4">4.2.-.-</ecNumber>
    </recommendedName>
</protein>
<dbReference type="RefSeq" id="WP_153714067.1">
    <property type="nucleotide sequence ID" value="NZ_CP045871.1"/>
</dbReference>
<evidence type="ECO:0000256" key="3">
    <source>
        <dbReference type="ARBA" id="ARBA00023239"/>
    </source>
</evidence>
<keyword evidence="2 4" id="KW-0648">Protein biosynthesis</keyword>
<evidence type="ECO:0000256" key="2">
    <source>
        <dbReference type="ARBA" id="ARBA00022917"/>
    </source>
</evidence>
<evidence type="ECO:0000256" key="4">
    <source>
        <dbReference type="PIRNR" id="PIRNR006181"/>
    </source>
</evidence>
<evidence type="ECO:0000313" key="6">
    <source>
        <dbReference type="EMBL" id="QGG80563.1"/>
    </source>
</evidence>
<dbReference type="PANTHER" id="PTHR30411:SF0">
    <property type="entry name" value="CYS-TRNA(PRO)_CYS-TRNA(CYS) DEACYLASE YBAK"/>
    <property type="match status" value="1"/>
</dbReference>
<dbReference type="PANTHER" id="PTHR30411">
    <property type="entry name" value="CYTOPLASMIC PROTEIN"/>
    <property type="match status" value="1"/>
</dbReference>
<dbReference type="EC" id="4.2.-.-" evidence="4"/>
<dbReference type="Gene3D" id="3.90.960.10">
    <property type="entry name" value="YbaK/aminoacyl-tRNA synthetase-associated domain"/>
    <property type="match status" value="1"/>
</dbReference>
<dbReference type="CDD" id="cd00002">
    <property type="entry name" value="YbaK_deacylase"/>
    <property type="match status" value="1"/>
</dbReference>
<feature type="domain" description="YbaK/aminoacyl-tRNA synthetase-associated" evidence="5">
    <location>
        <begin position="29"/>
        <end position="141"/>
    </location>
</feature>
<keyword evidence="3 4" id="KW-0456">Lyase</keyword>
<dbReference type="GO" id="GO:0002161">
    <property type="term" value="F:aminoacyl-tRNA deacylase activity"/>
    <property type="evidence" value="ECO:0007669"/>
    <property type="project" value="InterPro"/>
</dbReference>
<dbReference type="SUPFAM" id="SSF55826">
    <property type="entry name" value="YbaK/ProRS associated domain"/>
    <property type="match status" value="1"/>
</dbReference>
<organism evidence="6 7">
    <name type="scientific">Litorivicinus lipolyticus</name>
    <dbReference type="NCBI Taxonomy" id="418701"/>
    <lineage>
        <taxon>Bacteria</taxon>
        <taxon>Pseudomonadati</taxon>
        <taxon>Pseudomonadota</taxon>
        <taxon>Gammaproteobacteria</taxon>
        <taxon>Oceanospirillales</taxon>
        <taxon>Litorivicinaceae</taxon>
        <taxon>Litorivicinus</taxon>
    </lineage>
</organism>
<evidence type="ECO:0000256" key="1">
    <source>
        <dbReference type="ARBA" id="ARBA00009798"/>
    </source>
</evidence>
<proteinExistence type="inferred from homology"/>
<comment type="similarity">
    <text evidence="1 4">Belongs to the prolyl-tRNA editing family. YbaK/EbsC subfamily.</text>
</comment>
<reference evidence="6 7" key="1">
    <citation type="submission" date="2019-11" db="EMBL/GenBank/DDBJ databases">
        <authorList>
            <person name="Khan S.A."/>
            <person name="Jeon C.O."/>
            <person name="Chun B.H."/>
        </authorList>
    </citation>
    <scope>NUCLEOTIDE SEQUENCE [LARGE SCALE GENOMIC DNA]</scope>
    <source>
        <strain evidence="6 7">IMCC 1097</strain>
    </source>
</reference>
<dbReference type="KEGG" id="llp:GH975_08255"/>
<dbReference type="PIRSF" id="PIRSF006181">
    <property type="entry name" value="EbsC_YbaK"/>
    <property type="match status" value="1"/>
</dbReference>